<evidence type="ECO:0000313" key="9">
    <source>
        <dbReference type="EnsemblPlants" id="AES97117"/>
    </source>
</evidence>
<organism evidence="7 10">
    <name type="scientific">Medicago truncatula</name>
    <name type="common">Barrel medic</name>
    <name type="synonym">Medicago tribuloides</name>
    <dbReference type="NCBI Taxonomy" id="3880"/>
    <lineage>
        <taxon>Eukaryota</taxon>
        <taxon>Viridiplantae</taxon>
        <taxon>Streptophyta</taxon>
        <taxon>Embryophyta</taxon>
        <taxon>Tracheophyta</taxon>
        <taxon>Spermatophyta</taxon>
        <taxon>Magnoliopsida</taxon>
        <taxon>eudicotyledons</taxon>
        <taxon>Gunneridae</taxon>
        <taxon>Pentapetalae</taxon>
        <taxon>rosids</taxon>
        <taxon>fabids</taxon>
        <taxon>Fabales</taxon>
        <taxon>Fabaceae</taxon>
        <taxon>Papilionoideae</taxon>
        <taxon>50 kb inversion clade</taxon>
        <taxon>NPAAA clade</taxon>
        <taxon>Hologalegina</taxon>
        <taxon>IRL clade</taxon>
        <taxon>Trifolieae</taxon>
        <taxon>Medicago</taxon>
    </lineage>
</organism>
<dbReference type="EnsemblPlants" id="AES97117">
    <property type="protein sequence ID" value="AES97117"/>
    <property type="gene ID" value="MTR_5g045560"/>
</dbReference>
<dbReference type="InterPro" id="IPR033896">
    <property type="entry name" value="MEF2-like_N"/>
</dbReference>
<sequence length="237" mass="26925">MSSGKKTLGRQKIEMKKMSNESNLQVTFSKRRSGLFKKASELCTLCGAYVALIIFSPGEKVFSFGHPNVETVIDRYLSLVPTQNDDITQFIEAYRNASVRELNDILTHMKEALDIDKNRANELSQLRKNNEAHFWWTCPFDRMNMVQLGSFKKALEDLQKLVAHYANKVEIQGTSTQPVPFLVGNGSSSNMQFEHQPNLQQDSIFLAQFLQNPMFQPHLFDFNNMGGEGGHGPHGFF</sequence>
<dbReference type="PANTHER" id="PTHR11945:SF818">
    <property type="entry name" value="AGAMOUS-LIKE MADS-BOX PROTEIN AGL62"/>
    <property type="match status" value="1"/>
</dbReference>
<dbReference type="GO" id="GO:0045944">
    <property type="term" value="P:positive regulation of transcription by RNA polymerase II"/>
    <property type="evidence" value="ECO:0007669"/>
    <property type="project" value="InterPro"/>
</dbReference>
<reference evidence="9" key="3">
    <citation type="submission" date="2015-04" db="UniProtKB">
        <authorList>
            <consortium name="EnsemblPlants"/>
        </authorList>
    </citation>
    <scope>IDENTIFICATION</scope>
    <source>
        <strain evidence="9">cv. Jemalong A17</strain>
    </source>
</reference>
<dbReference type="Proteomes" id="UP000002051">
    <property type="component" value="Chromosome 5"/>
</dbReference>
<dbReference type="PRINTS" id="PR00404">
    <property type="entry name" value="MADSDOMAIN"/>
</dbReference>
<evidence type="ECO:0000256" key="1">
    <source>
        <dbReference type="ARBA" id="ARBA00004123"/>
    </source>
</evidence>
<evidence type="ECO:0000256" key="3">
    <source>
        <dbReference type="ARBA" id="ARBA00023125"/>
    </source>
</evidence>
<dbReference type="GO" id="GO:0046983">
    <property type="term" value="F:protein dimerization activity"/>
    <property type="evidence" value="ECO:0007669"/>
    <property type="project" value="InterPro"/>
</dbReference>
<reference evidence="7 10" key="2">
    <citation type="journal article" date="2014" name="BMC Genomics">
        <title>An improved genome release (version Mt4.0) for the model legume Medicago truncatula.</title>
        <authorList>
            <person name="Tang H."/>
            <person name="Krishnakumar V."/>
            <person name="Bidwell S."/>
            <person name="Rosen B."/>
            <person name="Chan A."/>
            <person name="Zhou S."/>
            <person name="Gentzbittel L."/>
            <person name="Childs K.L."/>
            <person name="Yandell M."/>
            <person name="Gundlach H."/>
            <person name="Mayer K.F."/>
            <person name="Schwartz D.C."/>
            <person name="Town C.D."/>
        </authorList>
    </citation>
    <scope>GENOME REANNOTATION</scope>
    <source>
        <strain evidence="9 10">cv. Jemalong A17</strain>
    </source>
</reference>
<keyword evidence="4" id="KW-0804">Transcription</keyword>
<proteinExistence type="predicted"/>
<keyword evidence="5" id="KW-0539">Nucleus</keyword>
<dbReference type="SUPFAM" id="SSF55455">
    <property type="entry name" value="SRF-like"/>
    <property type="match status" value="1"/>
</dbReference>
<feature type="domain" description="MADS-box" evidence="6">
    <location>
        <begin position="8"/>
        <end position="68"/>
    </location>
</feature>
<dbReference type="HOGENOM" id="CLU_053053_5_3_1"/>
<evidence type="ECO:0000313" key="7">
    <source>
        <dbReference type="EMBL" id="AES97117.1"/>
    </source>
</evidence>
<keyword evidence="3" id="KW-0238">DNA-binding</keyword>
<evidence type="ECO:0000313" key="10">
    <source>
        <dbReference type="Proteomes" id="UP000002051"/>
    </source>
</evidence>
<dbReference type="GO" id="GO:0000978">
    <property type="term" value="F:RNA polymerase II cis-regulatory region sequence-specific DNA binding"/>
    <property type="evidence" value="ECO:0000318"/>
    <property type="project" value="GO_Central"/>
</dbReference>
<dbReference type="OMA" id="CSANSRN"/>
<reference evidence="7 10" key="1">
    <citation type="journal article" date="2011" name="Nature">
        <title>The Medicago genome provides insight into the evolution of rhizobial symbioses.</title>
        <authorList>
            <person name="Young N.D."/>
            <person name="Debelle F."/>
            <person name="Oldroyd G.E."/>
            <person name="Geurts R."/>
            <person name="Cannon S.B."/>
            <person name="Udvardi M.K."/>
            <person name="Benedito V.A."/>
            <person name="Mayer K.F."/>
            <person name="Gouzy J."/>
            <person name="Schoof H."/>
            <person name="Van de Peer Y."/>
            <person name="Proost S."/>
            <person name="Cook D.R."/>
            <person name="Meyers B.C."/>
            <person name="Spannagl M."/>
            <person name="Cheung F."/>
            <person name="De Mita S."/>
            <person name="Krishnakumar V."/>
            <person name="Gundlach H."/>
            <person name="Zhou S."/>
            <person name="Mudge J."/>
            <person name="Bharti A.K."/>
            <person name="Murray J.D."/>
            <person name="Naoumkina M.A."/>
            <person name="Rosen B."/>
            <person name="Silverstein K.A."/>
            <person name="Tang H."/>
            <person name="Rombauts S."/>
            <person name="Zhao P.X."/>
            <person name="Zhou P."/>
            <person name="Barbe V."/>
            <person name="Bardou P."/>
            <person name="Bechner M."/>
            <person name="Bellec A."/>
            <person name="Berger A."/>
            <person name="Berges H."/>
            <person name="Bidwell S."/>
            <person name="Bisseling T."/>
            <person name="Choisne N."/>
            <person name="Couloux A."/>
            <person name="Denny R."/>
            <person name="Deshpande S."/>
            <person name="Dai X."/>
            <person name="Doyle J.J."/>
            <person name="Dudez A.M."/>
            <person name="Farmer A.D."/>
            <person name="Fouteau S."/>
            <person name="Franken C."/>
            <person name="Gibelin C."/>
            <person name="Gish J."/>
            <person name="Goldstein S."/>
            <person name="Gonzalez A.J."/>
            <person name="Green P.J."/>
            <person name="Hallab A."/>
            <person name="Hartog M."/>
            <person name="Hua A."/>
            <person name="Humphray S.J."/>
            <person name="Jeong D.H."/>
            <person name="Jing Y."/>
            <person name="Jocker A."/>
            <person name="Kenton S.M."/>
            <person name="Kim D.J."/>
            <person name="Klee K."/>
            <person name="Lai H."/>
            <person name="Lang C."/>
            <person name="Lin S."/>
            <person name="Macmil S.L."/>
            <person name="Magdelenat G."/>
            <person name="Matthews L."/>
            <person name="McCorrison J."/>
            <person name="Monaghan E.L."/>
            <person name="Mun J.H."/>
            <person name="Najar F.Z."/>
            <person name="Nicholson C."/>
            <person name="Noirot C."/>
            <person name="O'Bleness M."/>
            <person name="Paule C.R."/>
            <person name="Poulain J."/>
            <person name="Prion F."/>
            <person name="Qin B."/>
            <person name="Qu C."/>
            <person name="Retzel E.F."/>
            <person name="Riddle C."/>
            <person name="Sallet E."/>
            <person name="Samain S."/>
            <person name="Samson N."/>
            <person name="Sanders I."/>
            <person name="Saurat O."/>
            <person name="Scarpelli C."/>
            <person name="Schiex T."/>
            <person name="Segurens B."/>
            <person name="Severin A.J."/>
            <person name="Sherrier D.J."/>
            <person name="Shi R."/>
            <person name="Sims S."/>
            <person name="Singer S.R."/>
            <person name="Sinharoy S."/>
            <person name="Sterck L."/>
            <person name="Viollet A."/>
            <person name="Wang B.B."/>
            <person name="Wang K."/>
            <person name="Wang M."/>
            <person name="Wang X."/>
            <person name="Warfsmann J."/>
            <person name="Weissenbach J."/>
            <person name="White D.D."/>
            <person name="White J.D."/>
            <person name="Wiley G.B."/>
            <person name="Wincker P."/>
            <person name="Xing Y."/>
            <person name="Yang L."/>
            <person name="Yao Z."/>
            <person name="Ying F."/>
            <person name="Zhai J."/>
            <person name="Zhou L."/>
            <person name="Zuber A."/>
            <person name="Denarie J."/>
            <person name="Dixon R.A."/>
            <person name="May G.D."/>
            <person name="Schwartz D.C."/>
            <person name="Rogers J."/>
            <person name="Quetier F."/>
            <person name="Town C.D."/>
            <person name="Roe B.A."/>
        </authorList>
    </citation>
    <scope>NUCLEOTIDE SEQUENCE [LARGE SCALE GENOMIC DNA]</scope>
    <source>
        <strain evidence="7">A17</strain>
        <strain evidence="9 10">cv. Jemalong A17</strain>
    </source>
</reference>
<dbReference type="Pfam" id="PF00319">
    <property type="entry name" value="SRF-TF"/>
    <property type="match status" value="1"/>
</dbReference>
<name>G7JZ38_MEDTR</name>
<reference evidence="8" key="4">
    <citation type="journal article" date="2018" name="Nat. Plants">
        <title>Whole-genome landscape of Medicago truncatula symbiotic genes.</title>
        <authorList>
            <person name="Pecrix Y."/>
            <person name="Gamas P."/>
            <person name="Carrere S."/>
        </authorList>
    </citation>
    <scope>NUCLEOTIDE SEQUENCE</scope>
    <source>
        <tissue evidence="8">Leaves</tissue>
    </source>
</reference>
<dbReference type="Gene3D" id="3.40.1810.10">
    <property type="entry name" value="Transcription factor, MADS-box"/>
    <property type="match status" value="1"/>
</dbReference>
<keyword evidence="10" id="KW-1185">Reference proteome</keyword>
<dbReference type="GO" id="GO:0005634">
    <property type="term" value="C:nucleus"/>
    <property type="evidence" value="ECO:0007669"/>
    <property type="project" value="UniProtKB-SubCell"/>
</dbReference>
<dbReference type="PROSITE" id="PS50066">
    <property type="entry name" value="MADS_BOX_2"/>
    <property type="match status" value="1"/>
</dbReference>
<dbReference type="InterPro" id="IPR002100">
    <property type="entry name" value="TF_MADSbox"/>
</dbReference>
<evidence type="ECO:0000256" key="5">
    <source>
        <dbReference type="ARBA" id="ARBA00023242"/>
    </source>
</evidence>
<dbReference type="EMBL" id="CM001221">
    <property type="protein sequence ID" value="AES97117.1"/>
    <property type="molecule type" value="Genomic_DNA"/>
</dbReference>
<evidence type="ECO:0000259" key="6">
    <source>
        <dbReference type="PROSITE" id="PS50066"/>
    </source>
</evidence>
<evidence type="ECO:0000256" key="4">
    <source>
        <dbReference type="ARBA" id="ARBA00023163"/>
    </source>
</evidence>
<keyword evidence="2" id="KW-0805">Transcription regulation</keyword>
<dbReference type="FunFam" id="3.40.1810.10:FF:000006">
    <property type="entry name" value="Agamous-like MADS-box protein AGL62"/>
    <property type="match status" value="1"/>
</dbReference>
<dbReference type="SMART" id="SM00432">
    <property type="entry name" value="MADS"/>
    <property type="match status" value="1"/>
</dbReference>
<dbReference type="Proteomes" id="UP000265566">
    <property type="component" value="Chromosome 5"/>
</dbReference>
<comment type="subcellular location">
    <subcellularLocation>
        <location evidence="1">Nucleus</location>
    </subcellularLocation>
</comment>
<dbReference type="CDD" id="cd00265">
    <property type="entry name" value="MADS_MEF2_like"/>
    <property type="match status" value="1"/>
</dbReference>
<dbReference type="GO" id="GO:0000981">
    <property type="term" value="F:DNA-binding transcription factor activity, RNA polymerase II-specific"/>
    <property type="evidence" value="ECO:0000318"/>
    <property type="project" value="GO_Central"/>
</dbReference>
<dbReference type="eggNOG" id="KOG0014">
    <property type="taxonomic scope" value="Eukaryota"/>
</dbReference>
<dbReference type="EMBL" id="PSQE01000005">
    <property type="protein sequence ID" value="RHN55600.1"/>
    <property type="molecule type" value="Genomic_DNA"/>
</dbReference>
<dbReference type="AlphaFoldDB" id="G7JZ38"/>
<dbReference type="InterPro" id="IPR036879">
    <property type="entry name" value="TF_MADSbox_sf"/>
</dbReference>
<dbReference type="PANTHER" id="PTHR11945">
    <property type="entry name" value="MADS BOX PROTEIN"/>
    <property type="match status" value="1"/>
</dbReference>
<accession>G7JZ38</accession>
<evidence type="ECO:0000313" key="8">
    <source>
        <dbReference type="EMBL" id="RHN55600.1"/>
    </source>
</evidence>
<gene>
    <name evidence="7" type="ordered locus">MTR_5g045560</name>
    <name evidence="8" type="ORF">MtrunA17_Chr5g0419601</name>
</gene>
<protein>
    <submittedName>
        <fullName evidence="7">MADS-box transcription factor family protein</fullName>
    </submittedName>
    <submittedName>
        <fullName evidence="8">Putative transcription factor MADS-type1 family</fullName>
    </submittedName>
</protein>
<dbReference type="Gramene" id="rna30802">
    <property type="protein sequence ID" value="RHN55600.1"/>
    <property type="gene ID" value="gene30802"/>
</dbReference>
<dbReference type="GO" id="GO:0006357">
    <property type="term" value="P:regulation of transcription by RNA polymerase II"/>
    <property type="evidence" value="ECO:0000318"/>
    <property type="project" value="GO_Central"/>
</dbReference>
<dbReference type="PaxDb" id="3880-AES97117"/>
<dbReference type="Gene3D" id="6.10.140.920">
    <property type="match status" value="1"/>
</dbReference>
<evidence type="ECO:0000256" key="2">
    <source>
        <dbReference type="ARBA" id="ARBA00023015"/>
    </source>
</evidence>